<name>A0ABP4BLR1_9ACTN</name>
<dbReference type="InterPro" id="IPR006385">
    <property type="entry name" value="HAD_hydro_SerB1"/>
</dbReference>
<dbReference type="Gene3D" id="1.20.1440.100">
    <property type="entry name" value="SG protein - dephosphorylation function"/>
    <property type="match status" value="1"/>
</dbReference>
<evidence type="ECO:0000313" key="3">
    <source>
        <dbReference type="EMBL" id="GAA0951614.1"/>
    </source>
</evidence>
<protein>
    <submittedName>
        <fullName evidence="3">HAD-IB family hydrolase</fullName>
    </submittedName>
</protein>
<dbReference type="InterPro" id="IPR050582">
    <property type="entry name" value="HAD-like_SerB"/>
</dbReference>
<sequence length="304" mass="32777">MTRPTTRDLRARSVLAGEASAAAAELEAALQTPPVTHAAAFFDLDNTMLQGASVYHLARGLYRRKFFTGAEIARKAVDQLRFRLQGETPESVANARSSALSFIAGHRVAEVQILVEEIFDELMADKIWPGTKAFAQQHLDAGERVWLVTASPVEVARLMARRLGLTGALGTIAETRDGVYTGHLVGDILHGPAKAEAVRALAAHEGLHLADCAAYSDSVNDLPMLELVGHPCAINPDSRLRRHAEVAGWKVRDYRTGRKAARRALLTAGALGVTLGAVSAAVAIRGSVLQERVISGRVRRRRVS</sequence>
<dbReference type="PANTHER" id="PTHR43344">
    <property type="entry name" value="PHOSPHOSERINE PHOSPHATASE"/>
    <property type="match status" value="1"/>
</dbReference>
<keyword evidence="3" id="KW-0378">Hydrolase</keyword>
<dbReference type="Gene3D" id="3.40.50.1000">
    <property type="entry name" value="HAD superfamily/HAD-like"/>
    <property type="match status" value="1"/>
</dbReference>
<dbReference type="Pfam" id="PF12710">
    <property type="entry name" value="HAD"/>
    <property type="match status" value="1"/>
</dbReference>
<proteinExistence type="inferred from homology"/>
<keyword evidence="2" id="KW-0472">Membrane</keyword>
<dbReference type="SUPFAM" id="SSF56784">
    <property type="entry name" value="HAD-like"/>
    <property type="match status" value="1"/>
</dbReference>
<dbReference type="Proteomes" id="UP001500542">
    <property type="component" value="Unassembled WGS sequence"/>
</dbReference>
<comment type="caution">
    <text evidence="3">The sequence shown here is derived from an EMBL/GenBank/DDBJ whole genome shotgun (WGS) entry which is preliminary data.</text>
</comment>
<evidence type="ECO:0000256" key="1">
    <source>
        <dbReference type="ARBA" id="ARBA00009184"/>
    </source>
</evidence>
<keyword evidence="2" id="KW-0812">Transmembrane</keyword>
<dbReference type="GO" id="GO:0016787">
    <property type="term" value="F:hydrolase activity"/>
    <property type="evidence" value="ECO:0007669"/>
    <property type="project" value="UniProtKB-KW"/>
</dbReference>
<dbReference type="InterPro" id="IPR023214">
    <property type="entry name" value="HAD_sf"/>
</dbReference>
<organism evidence="3 4">
    <name type="scientific">Kribbella koreensis</name>
    <dbReference type="NCBI Taxonomy" id="57909"/>
    <lineage>
        <taxon>Bacteria</taxon>
        <taxon>Bacillati</taxon>
        <taxon>Actinomycetota</taxon>
        <taxon>Actinomycetes</taxon>
        <taxon>Propionibacteriales</taxon>
        <taxon>Kribbellaceae</taxon>
        <taxon>Kribbella</taxon>
    </lineage>
</organism>
<gene>
    <name evidence="3" type="ORF">GCM10009554_53340</name>
</gene>
<dbReference type="NCBIfam" id="TIGR01490">
    <property type="entry name" value="HAD-SF-IB-hyp1"/>
    <property type="match status" value="1"/>
</dbReference>
<dbReference type="PANTHER" id="PTHR43344:SF15">
    <property type="entry name" value="PHOSPHOSERINE PHOSPHATASE SERB1"/>
    <property type="match status" value="1"/>
</dbReference>
<evidence type="ECO:0000256" key="2">
    <source>
        <dbReference type="SAM" id="Phobius"/>
    </source>
</evidence>
<dbReference type="EMBL" id="BAAAHK010000013">
    <property type="protein sequence ID" value="GAA0951614.1"/>
    <property type="molecule type" value="Genomic_DNA"/>
</dbReference>
<accession>A0ABP4BLR1</accession>
<dbReference type="NCBIfam" id="TIGR01488">
    <property type="entry name" value="HAD-SF-IB"/>
    <property type="match status" value="1"/>
</dbReference>
<keyword evidence="2" id="KW-1133">Transmembrane helix</keyword>
<feature type="transmembrane region" description="Helical" evidence="2">
    <location>
        <begin position="264"/>
        <end position="284"/>
    </location>
</feature>
<dbReference type="CDD" id="cd02612">
    <property type="entry name" value="HAD_PGPPase"/>
    <property type="match status" value="1"/>
</dbReference>
<dbReference type="InterPro" id="IPR036412">
    <property type="entry name" value="HAD-like_sf"/>
</dbReference>
<keyword evidence="4" id="KW-1185">Reference proteome</keyword>
<evidence type="ECO:0000313" key="4">
    <source>
        <dbReference type="Proteomes" id="UP001500542"/>
    </source>
</evidence>
<reference evidence="4" key="1">
    <citation type="journal article" date="2019" name="Int. J. Syst. Evol. Microbiol.">
        <title>The Global Catalogue of Microorganisms (GCM) 10K type strain sequencing project: providing services to taxonomists for standard genome sequencing and annotation.</title>
        <authorList>
            <consortium name="The Broad Institute Genomics Platform"/>
            <consortium name="The Broad Institute Genome Sequencing Center for Infectious Disease"/>
            <person name="Wu L."/>
            <person name="Ma J."/>
        </authorList>
    </citation>
    <scope>NUCLEOTIDE SEQUENCE [LARGE SCALE GENOMIC DNA]</scope>
    <source>
        <strain evidence="4">JCM 10977</strain>
    </source>
</reference>
<comment type="similarity">
    <text evidence="1">Belongs to the HAD-like hydrolase superfamily. SerB family.</text>
</comment>